<evidence type="ECO:0000256" key="5">
    <source>
        <dbReference type="ARBA" id="ARBA00023014"/>
    </source>
</evidence>
<dbReference type="PANTHER" id="PTHR43524:SF1">
    <property type="entry name" value="RADICAL SAM SUPERFAMILY PROTEIN"/>
    <property type="match status" value="1"/>
</dbReference>
<dbReference type="Pfam" id="PF04055">
    <property type="entry name" value="Radical_SAM"/>
    <property type="match status" value="1"/>
</dbReference>
<proteinExistence type="predicted"/>
<dbReference type="EMBL" id="FWDO01000005">
    <property type="protein sequence ID" value="SLM19122.1"/>
    <property type="molecule type" value="Genomic_DNA"/>
</dbReference>
<evidence type="ECO:0000256" key="1">
    <source>
        <dbReference type="ARBA" id="ARBA00001966"/>
    </source>
</evidence>
<dbReference type="AlphaFoldDB" id="A0A3P3XS37"/>
<name>A0A3P3XS37_9SPIR</name>
<accession>A0A3P3XS37</accession>
<keyword evidence="2" id="KW-0949">S-adenosyl-L-methionine</keyword>
<dbReference type="PANTHER" id="PTHR43524">
    <property type="entry name" value="RADICAL SAM SUPERFAMILY PROTEIN"/>
    <property type="match status" value="1"/>
</dbReference>
<evidence type="ECO:0000313" key="8">
    <source>
        <dbReference type="EMBL" id="SLM19122.1"/>
    </source>
</evidence>
<dbReference type="SFLD" id="SFLDS00029">
    <property type="entry name" value="Radical_SAM"/>
    <property type="match status" value="1"/>
</dbReference>
<dbReference type="GO" id="GO:0046872">
    <property type="term" value="F:metal ion binding"/>
    <property type="evidence" value="ECO:0007669"/>
    <property type="project" value="UniProtKB-KW"/>
</dbReference>
<evidence type="ECO:0000256" key="2">
    <source>
        <dbReference type="ARBA" id="ARBA00022691"/>
    </source>
</evidence>
<dbReference type="InterPro" id="IPR058240">
    <property type="entry name" value="rSAM_sf"/>
</dbReference>
<organism evidence="8">
    <name type="scientific">uncultured spirochete</name>
    <dbReference type="NCBI Taxonomy" id="156406"/>
    <lineage>
        <taxon>Bacteria</taxon>
        <taxon>Pseudomonadati</taxon>
        <taxon>Spirochaetota</taxon>
        <taxon>Spirochaetia</taxon>
        <taxon>Spirochaetales</taxon>
        <taxon>environmental samples</taxon>
    </lineage>
</organism>
<dbReference type="InterPro" id="IPR007197">
    <property type="entry name" value="rSAM"/>
</dbReference>
<dbReference type="InterPro" id="IPR013785">
    <property type="entry name" value="Aldolase_TIM"/>
</dbReference>
<dbReference type="Gene3D" id="3.20.20.70">
    <property type="entry name" value="Aldolase class I"/>
    <property type="match status" value="1"/>
</dbReference>
<dbReference type="GO" id="GO:0003824">
    <property type="term" value="F:catalytic activity"/>
    <property type="evidence" value="ECO:0007669"/>
    <property type="project" value="InterPro"/>
</dbReference>
<dbReference type="SUPFAM" id="SSF102114">
    <property type="entry name" value="Radical SAM enzymes"/>
    <property type="match status" value="1"/>
</dbReference>
<evidence type="ECO:0000256" key="3">
    <source>
        <dbReference type="ARBA" id="ARBA00022723"/>
    </source>
</evidence>
<evidence type="ECO:0000256" key="6">
    <source>
        <dbReference type="SAM" id="MobiDB-lite"/>
    </source>
</evidence>
<feature type="region of interest" description="Disordered" evidence="6">
    <location>
        <begin position="443"/>
        <end position="477"/>
    </location>
</feature>
<protein>
    <submittedName>
        <fullName evidence="8">Radical SAM domain protein</fullName>
    </submittedName>
</protein>
<gene>
    <name evidence="8" type="ORF">SPIRO4BDMA_50637</name>
</gene>
<dbReference type="CDD" id="cd21128">
    <property type="entry name" value="SPASM_rSAM"/>
    <property type="match status" value="1"/>
</dbReference>
<dbReference type="GO" id="GO:0051536">
    <property type="term" value="F:iron-sulfur cluster binding"/>
    <property type="evidence" value="ECO:0007669"/>
    <property type="project" value="UniProtKB-KW"/>
</dbReference>
<dbReference type="CDD" id="cd01335">
    <property type="entry name" value="Radical_SAM"/>
    <property type="match status" value="1"/>
</dbReference>
<evidence type="ECO:0000256" key="4">
    <source>
        <dbReference type="ARBA" id="ARBA00023004"/>
    </source>
</evidence>
<dbReference type="SFLD" id="SFLDG01067">
    <property type="entry name" value="SPASM/twitch_domain_containing"/>
    <property type="match status" value="1"/>
</dbReference>
<evidence type="ECO:0000259" key="7">
    <source>
        <dbReference type="Pfam" id="PF04055"/>
    </source>
</evidence>
<keyword evidence="4" id="KW-0408">Iron</keyword>
<feature type="domain" description="Radical SAM core" evidence="7">
    <location>
        <begin position="115"/>
        <end position="245"/>
    </location>
</feature>
<reference evidence="8" key="1">
    <citation type="submission" date="2017-02" db="EMBL/GenBank/DDBJ databases">
        <authorList>
            <person name="Regsiter A."/>
            <person name="William W."/>
        </authorList>
    </citation>
    <scope>NUCLEOTIDE SEQUENCE</scope>
    <source>
        <strain evidence="8">BdmA 4</strain>
    </source>
</reference>
<feature type="compositionally biased region" description="Basic and acidic residues" evidence="6">
    <location>
        <begin position="468"/>
        <end position="477"/>
    </location>
</feature>
<sequence length="477" mass="54350">MSLKARIAKSIVMSKIKYIREDPDTRLPEILDSARKIDRTGRFDSAFDTLEPIAKDRNNNWNRMVRSLLAETDPVCLEKLIGNLAINTELSSLHIRERAMKKYGCNIPWAILMDPTAACNLHCIGCWASEYQKTANMDFDLLDRIITEGKKLGIYMYIYSGGEPLVRKADLFRLAQKHSDCYFLAFSNATMVDEAFAEESARVGNFALAISIEGFEEETDMRRGKGTYAKVIAAMDILKARGIPFGFSACYHRYNTDVVGSESFVDFMVEKGARFGWYFTYMPLGRDAKTDLLATPDQREYMYRKVREYRETKPIFVLDFWNDGEYVKGCIAGGKSYLHINAAGDVEPCAFIHYSNANIHNMSLIDTLRQPLFREYAAGQPFNENHVRPCPLLDNPEKLRGMVERSGAHSTQLLDEEDVVSLTAKCEDAANNWSARADTLWKERNEEKARQEAERAARNAARQGAKNKKTEEEIYQP</sequence>
<feature type="compositionally biased region" description="Basic and acidic residues" evidence="6">
    <location>
        <begin position="443"/>
        <end position="457"/>
    </location>
</feature>
<keyword evidence="3" id="KW-0479">Metal-binding</keyword>
<keyword evidence="5" id="KW-0411">Iron-sulfur</keyword>
<comment type="cofactor">
    <cofactor evidence="1">
        <name>[4Fe-4S] cluster</name>
        <dbReference type="ChEBI" id="CHEBI:49883"/>
    </cofactor>
</comment>